<evidence type="ECO:0000256" key="8">
    <source>
        <dbReference type="ARBA" id="ARBA00023002"/>
    </source>
</evidence>
<evidence type="ECO:0000256" key="11">
    <source>
        <dbReference type="ARBA" id="ARBA00023444"/>
    </source>
</evidence>
<feature type="transmembrane region" description="Helical" evidence="12">
    <location>
        <begin position="21"/>
        <end position="39"/>
    </location>
</feature>
<evidence type="ECO:0000313" key="13">
    <source>
        <dbReference type="EMBL" id="KKN73629.1"/>
    </source>
</evidence>
<keyword evidence="5 12" id="KW-0812">Transmembrane</keyword>
<feature type="transmembrane region" description="Helical" evidence="12">
    <location>
        <begin position="161"/>
        <end position="179"/>
    </location>
</feature>
<dbReference type="EMBL" id="LAZR01000340">
    <property type="protein sequence ID" value="KKN73629.1"/>
    <property type="molecule type" value="Genomic_DNA"/>
</dbReference>
<keyword evidence="4" id="KW-0349">Heme</keyword>
<evidence type="ECO:0000256" key="4">
    <source>
        <dbReference type="ARBA" id="ARBA00022617"/>
    </source>
</evidence>
<gene>
    <name evidence="13" type="ORF">LCGC14_0398290</name>
</gene>
<evidence type="ECO:0000256" key="5">
    <source>
        <dbReference type="ARBA" id="ARBA00022692"/>
    </source>
</evidence>
<keyword evidence="6" id="KW-0479">Metal-binding</keyword>
<dbReference type="NCBIfam" id="TIGR00701">
    <property type="entry name" value="protoporphyrinogen oxidase HemJ"/>
    <property type="match status" value="1"/>
</dbReference>
<proteinExistence type="inferred from homology"/>
<evidence type="ECO:0008006" key="14">
    <source>
        <dbReference type="Google" id="ProtNLM"/>
    </source>
</evidence>
<comment type="cofactor">
    <cofactor evidence="1">
        <name>heme b</name>
        <dbReference type="ChEBI" id="CHEBI:60344"/>
    </cofactor>
</comment>
<keyword evidence="8" id="KW-0560">Oxidoreductase</keyword>
<keyword evidence="10 12" id="KW-0472">Membrane</keyword>
<dbReference type="Pfam" id="PF03653">
    <property type="entry name" value="UPF0093"/>
    <property type="match status" value="1"/>
</dbReference>
<feature type="transmembrane region" description="Helical" evidence="12">
    <location>
        <begin position="122"/>
        <end position="140"/>
    </location>
</feature>
<comment type="pathway">
    <text evidence="11">Porphyrin-containing compound metabolism.</text>
</comment>
<evidence type="ECO:0000256" key="7">
    <source>
        <dbReference type="ARBA" id="ARBA00022989"/>
    </source>
</evidence>
<dbReference type="AlphaFoldDB" id="A0A0F9T347"/>
<evidence type="ECO:0000256" key="12">
    <source>
        <dbReference type="SAM" id="Phobius"/>
    </source>
</evidence>
<evidence type="ECO:0000256" key="10">
    <source>
        <dbReference type="ARBA" id="ARBA00023136"/>
    </source>
</evidence>
<keyword evidence="3" id="KW-1003">Cell membrane</keyword>
<keyword evidence="7 12" id="KW-1133">Transmembrane helix</keyword>
<evidence type="ECO:0000256" key="9">
    <source>
        <dbReference type="ARBA" id="ARBA00023004"/>
    </source>
</evidence>
<comment type="subcellular location">
    <subcellularLocation>
        <location evidence="2">Cell membrane</location>
        <topology evidence="2">Multi-pass membrane protein</topology>
    </subcellularLocation>
</comment>
<dbReference type="GO" id="GO:0005886">
    <property type="term" value="C:plasma membrane"/>
    <property type="evidence" value="ECO:0007669"/>
    <property type="project" value="UniProtKB-SubCell"/>
</dbReference>
<reference evidence="13" key="1">
    <citation type="journal article" date="2015" name="Nature">
        <title>Complex archaea that bridge the gap between prokaryotes and eukaryotes.</title>
        <authorList>
            <person name="Spang A."/>
            <person name="Saw J.H."/>
            <person name="Jorgensen S.L."/>
            <person name="Zaremba-Niedzwiedzka K."/>
            <person name="Martijn J."/>
            <person name="Lind A.E."/>
            <person name="van Eijk R."/>
            <person name="Schleper C."/>
            <person name="Guy L."/>
            <person name="Ettema T.J."/>
        </authorList>
    </citation>
    <scope>NUCLEOTIDE SEQUENCE</scope>
</reference>
<comment type="caution">
    <text evidence="13">The sequence shown here is derived from an EMBL/GenBank/DDBJ whole genome shotgun (WGS) entry which is preliminary data.</text>
</comment>
<dbReference type="InterPro" id="IPR005265">
    <property type="entry name" value="HemJ-like"/>
</dbReference>
<dbReference type="PANTHER" id="PTHR40255">
    <property type="entry name" value="UPF0093 MEMBRANE PROTEIN SLR1790"/>
    <property type="match status" value="1"/>
</dbReference>
<dbReference type="GO" id="GO:0046872">
    <property type="term" value="F:metal ion binding"/>
    <property type="evidence" value="ECO:0007669"/>
    <property type="project" value="UniProtKB-KW"/>
</dbReference>
<feature type="transmembrane region" description="Helical" evidence="12">
    <location>
        <begin position="96"/>
        <end position="116"/>
    </location>
</feature>
<keyword evidence="9" id="KW-0408">Iron</keyword>
<organism evidence="13">
    <name type="scientific">marine sediment metagenome</name>
    <dbReference type="NCBI Taxonomy" id="412755"/>
    <lineage>
        <taxon>unclassified sequences</taxon>
        <taxon>metagenomes</taxon>
        <taxon>ecological metagenomes</taxon>
    </lineage>
</organism>
<evidence type="ECO:0000256" key="6">
    <source>
        <dbReference type="ARBA" id="ARBA00022723"/>
    </source>
</evidence>
<dbReference type="GO" id="GO:0016491">
    <property type="term" value="F:oxidoreductase activity"/>
    <property type="evidence" value="ECO:0007669"/>
    <property type="project" value="UniProtKB-KW"/>
</dbReference>
<name>A0A0F9T347_9ZZZZ</name>
<evidence type="ECO:0000256" key="3">
    <source>
        <dbReference type="ARBA" id="ARBA00022475"/>
    </source>
</evidence>
<evidence type="ECO:0000256" key="1">
    <source>
        <dbReference type="ARBA" id="ARBA00001970"/>
    </source>
</evidence>
<feature type="transmembrane region" description="Helical" evidence="12">
    <location>
        <begin position="45"/>
        <end position="65"/>
    </location>
</feature>
<evidence type="ECO:0000256" key="2">
    <source>
        <dbReference type="ARBA" id="ARBA00004651"/>
    </source>
</evidence>
<dbReference type="PANTHER" id="PTHR40255:SF1">
    <property type="entry name" value="PROTOPORPHYRINOGEN IX OXIDASE"/>
    <property type="match status" value="1"/>
</dbReference>
<dbReference type="HAMAP" id="MF_02239">
    <property type="entry name" value="HemJ"/>
    <property type="match status" value="1"/>
</dbReference>
<protein>
    <recommendedName>
        <fullName evidence="14">Protoporphyrinogen IX oxidase</fullName>
    </recommendedName>
</protein>
<accession>A0A0F9T347</accession>
<sequence length="182" mass="20307">MNQNTPSSSKSMTKPAGGGRTAVVAVVALALVAALFVLVPVEWQLWIKALHVFVIIAWMAGMLYLPRLFVYHAEAGPGTPQSETFKVMERRLLKGIMTPSMILTWVLGLWLAWKVFEFQGGWIHAKIALVLVMSGLHGYLSASFKRFERDANTKSGKFWRLMNEVPAVILILIIILVVVKPF</sequence>